<sequence>MLATYGLAELRIGGDGNCQISWFRNPDYHKHVRKEIIKQFGANICLVTSFRDTCFIGIMPKDKNPTRSRYHTHVLYVPFPPRFLRNEPLDSSIFA</sequence>
<evidence type="ECO:0000313" key="1">
    <source>
        <dbReference type="EMBL" id="KAK0586202.1"/>
    </source>
</evidence>
<protein>
    <submittedName>
        <fullName evidence="1">Uncharacterized protein</fullName>
    </submittedName>
</protein>
<dbReference type="Proteomes" id="UP001168877">
    <property type="component" value="Unassembled WGS sequence"/>
</dbReference>
<organism evidence="1 2">
    <name type="scientific">Acer saccharum</name>
    <name type="common">Sugar maple</name>
    <dbReference type="NCBI Taxonomy" id="4024"/>
    <lineage>
        <taxon>Eukaryota</taxon>
        <taxon>Viridiplantae</taxon>
        <taxon>Streptophyta</taxon>
        <taxon>Embryophyta</taxon>
        <taxon>Tracheophyta</taxon>
        <taxon>Spermatophyta</taxon>
        <taxon>Magnoliopsida</taxon>
        <taxon>eudicotyledons</taxon>
        <taxon>Gunneridae</taxon>
        <taxon>Pentapetalae</taxon>
        <taxon>rosids</taxon>
        <taxon>malvids</taxon>
        <taxon>Sapindales</taxon>
        <taxon>Sapindaceae</taxon>
        <taxon>Hippocastanoideae</taxon>
        <taxon>Acereae</taxon>
        <taxon>Acer</taxon>
    </lineage>
</organism>
<proteinExistence type="predicted"/>
<comment type="caution">
    <text evidence="1">The sequence shown here is derived from an EMBL/GenBank/DDBJ whole genome shotgun (WGS) entry which is preliminary data.</text>
</comment>
<reference evidence="1" key="2">
    <citation type="submission" date="2023-06" db="EMBL/GenBank/DDBJ databases">
        <authorList>
            <person name="Swenson N.G."/>
            <person name="Wegrzyn J.L."/>
            <person name="Mcevoy S.L."/>
        </authorList>
    </citation>
    <scope>NUCLEOTIDE SEQUENCE</scope>
    <source>
        <strain evidence="1">NS2018</strain>
        <tissue evidence="1">Leaf</tissue>
    </source>
</reference>
<keyword evidence="2" id="KW-1185">Reference proteome</keyword>
<evidence type="ECO:0000313" key="2">
    <source>
        <dbReference type="Proteomes" id="UP001168877"/>
    </source>
</evidence>
<gene>
    <name evidence="1" type="ORF">LWI29_002686</name>
</gene>
<dbReference type="EMBL" id="JAUESC010000382">
    <property type="protein sequence ID" value="KAK0586202.1"/>
    <property type="molecule type" value="Genomic_DNA"/>
</dbReference>
<name>A0AA39S8S6_ACESA</name>
<accession>A0AA39S8S6</accession>
<dbReference type="AlphaFoldDB" id="A0AA39S8S6"/>
<reference evidence="1" key="1">
    <citation type="journal article" date="2022" name="Plant J.">
        <title>Strategies of tolerance reflected in two North American maple genomes.</title>
        <authorList>
            <person name="McEvoy S.L."/>
            <person name="Sezen U.U."/>
            <person name="Trouern-Trend A."/>
            <person name="McMahon S.M."/>
            <person name="Schaberg P.G."/>
            <person name="Yang J."/>
            <person name="Wegrzyn J.L."/>
            <person name="Swenson N.G."/>
        </authorList>
    </citation>
    <scope>NUCLEOTIDE SEQUENCE</scope>
    <source>
        <strain evidence="1">NS2018</strain>
    </source>
</reference>